<protein>
    <submittedName>
        <fullName evidence="3">Uncharacterized protein</fullName>
    </submittedName>
</protein>
<evidence type="ECO:0000256" key="1">
    <source>
        <dbReference type="SAM" id="MobiDB-lite"/>
    </source>
</evidence>
<keyword evidence="2" id="KW-0812">Transmembrane</keyword>
<name>A0A0V1C393_TRIBR</name>
<feature type="transmembrane region" description="Helical" evidence="2">
    <location>
        <begin position="35"/>
        <end position="55"/>
    </location>
</feature>
<comment type="caution">
    <text evidence="3">The sequence shown here is derived from an EMBL/GenBank/DDBJ whole genome shotgun (WGS) entry which is preliminary data.</text>
</comment>
<evidence type="ECO:0000256" key="2">
    <source>
        <dbReference type="SAM" id="Phobius"/>
    </source>
</evidence>
<organism evidence="3 4">
    <name type="scientific">Trichinella britovi</name>
    <name type="common">Parasitic roundworm</name>
    <dbReference type="NCBI Taxonomy" id="45882"/>
    <lineage>
        <taxon>Eukaryota</taxon>
        <taxon>Metazoa</taxon>
        <taxon>Ecdysozoa</taxon>
        <taxon>Nematoda</taxon>
        <taxon>Enoplea</taxon>
        <taxon>Dorylaimia</taxon>
        <taxon>Trichinellida</taxon>
        <taxon>Trichinellidae</taxon>
        <taxon>Trichinella</taxon>
    </lineage>
</organism>
<evidence type="ECO:0000313" key="4">
    <source>
        <dbReference type="Proteomes" id="UP000054653"/>
    </source>
</evidence>
<proteinExistence type="predicted"/>
<gene>
    <name evidence="3" type="ORF">T03_4802</name>
</gene>
<reference evidence="3 4" key="1">
    <citation type="submission" date="2015-01" db="EMBL/GenBank/DDBJ databases">
        <title>Evolution of Trichinella species and genotypes.</title>
        <authorList>
            <person name="Korhonen P.K."/>
            <person name="Edoardo P."/>
            <person name="Giuseppe L.R."/>
            <person name="Gasser R.B."/>
        </authorList>
    </citation>
    <scope>NUCLEOTIDE SEQUENCE [LARGE SCALE GENOMIC DNA]</scope>
    <source>
        <strain evidence="3">ISS120</strain>
    </source>
</reference>
<keyword evidence="4" id="KW-1185">Reference proteome</keyword>
<accession>A0A0V1C393</accession>
<sequence>MKLVPFATRVRMDVKAFPSRPSVPLLITNSQRRNSILYVAVHPSILFLIAMDYVIRKFLFSRSRCHSNCVSCGSDVFPCHARTVLYLMSVRNCEDESRILHDVNRNTIMSSRDSVKYWYVASKRTEGKGKYEAYLYAKWSTGKRLSSKEAGGESNFQKVPKGMPWA</sequence>
<dbReference type="EMBL" id="JYDI01000969">
    <property type="protein sequence ID" value="KRY43686.1"/>
    <property type="molecule type" value="Genomic_DNA"/>
</dbReference>
<keyword evidence="2" id="KW-1133">Transmembrane helix</keyword>
<dbReference type="AlphaFoldDB" id="A0A0V1C393"/>
<dbReference type="Proteomes" id="UP000054653">
    <property type="component" value="Unassembled WGS sequence"/>
</dbReference>
<feature type="region of interest" description="Disordered" evidence="1">
    <location>
        <begin position="146"/>
        <end position="166"/>
    </location>
</feature>
<keyword evidence="2" id="KW-0472">Membrane</keyword>
<evidence type="ECO:0000313" key="3">
    <source>
        <dbReference type="EMBL" id="KRY43686.1"/>
    </source>
</evidence>